<feature type="domain" description="DUF4283" evidence="1">
    <location>
        <begin position="38"/>
        <end position="105"/>
    </location>
</feature>
<dbReference type="EMBL" id="JAKOGI010000121">
    <property type="protein sequence ID" value="KAJ8443360.1"/>
    <property type="molecule type" value="Genomic_DNA"/>
</dbReference>
<name>A0A9Q1KGZ8_9CARY</name>
<dbReference type="OrthoDB" id="1750606at2759"/>
<reference evidence="2" key="1">
    <citation type="submission" date="2022-04" db="EMBL/GenBank/DDBJ databases">
        <title>Carnegiea gigantea Genome sequencing and assembly v2.</title>
        <authorList>
            <person name="Copetti D."/>
            <person name="Sanderson M.J."/>
            <person name="Burquez A."/>
            <person name="Wojciechowski M.F."/>
        </authorList>
    </citation>
    <scope>NUCLEOTIDE SEQUENCE</scope>
    <source>
        <strain evidence="2">SGP5-SGP5p</strain>
        <tissue evidence="2">Aerial part</tissue>
    </source>
</reference>
<dbReference type="AlphaFoldDB" id="A0A9Q1KGZ8"/>
<dbReference type="Pfam" id="PF14111">
    <property type="entry name" value="DUF4283"/>
    <property type="match status" value="1"/>
</dbReference>
<accession>A0A9Q1KGZ8</accession>
<comment type="caution">
    <text evidence="2">The sequence shown here is derived from an EMBL/GenBank/DDBJ whole genome shotgun (WGS) entry which is preliminary data.</text>
</comment>
<evidence type="ECO:0000313" key="3">
    <source>
        <dbReference type="Proteomes" id="UP001153076"/>
    </source>
</evidence>
<keyword evidence="3" id="KW-1185">Reference proteome</keyword>
<sequence>MSSSLEDVWNKLTLIGAEEEIMIVGNVGSDEKDDHIALCLYGKLLAKKTFNPTAIKTVFRNIWRPDDGVLVRDLDVNLFAVQFFSMVDRDMVLLGSPWSFNGLVVKDLLGLLQRLSPNVVVLSETKCSKAKINSISSQLGDFTGVVADAQGRDGSTGLLWDEL</sequence>
<proteinExistence type="predicted"/>
<organism evidence="2 3">
    <name type="scientific">Carnegiea gigantea</name>
    <dbReference type="NCBI Taxonomy" id="171969"/>
    <lineage>
        <taxon>Eukaryota</taxon>
        <taxon>Viridiplantae</taxon>
        <taxon>Streptophyta</taxon>
        <taxon>Embryophyta</taxon>
        <taxon>Tracheophyta</taxon>
        <taxon>Spermatophyta</taxon>
        <taxon>Magnoliopsida</taxon>
        <taxon>eudicotyledons</taxon>
        <taxon>Gunneridae</taxon>
        <taxon>Pentapetalae</taxon>
        <taxon>Caryophyllales</taxon>
        <taxon>Cactineae</taxon>
        <taxon>Cactaceae</taxon>
        <taxon>Cactoideae</taxon>
        <taxon>Echinocereeae</taxon>
        <taxon>Carnegiea</taxon>
    </lineage>
</organism>
<evidence type="ECO:0000313" key="2">
    <source>
        <dbReference type="EMBL" id="KAJ8443360.1"/>
    </source>
</evidence>
<gene>
    <name evidence="2" type="ORF">Cgig2_015841</name>
</gene>
<dbReference type="InterPro" id="IPR025558">
    <property type="entry name" value="DUF4283"/>
</dbReference>
<protein>
    <recommendedName>
        <fullName evidence="1">DUF4283 domain-containing protein</fullName>
    </recommendedName>
</protein>
<evidence type="ECO:0000259" key="1">
    <source>
        <dbReference type="Pfam" id="PF14111"/>
    </source>
</evidence>
<dbReference type="Proteomes" id="UP001153076">
    <property type="component" value="Unassembled WGS sequence"/>
</dbReference>